<evidence type="ECO:0000313" key="2">
    <source>
        <dbReference type="Proteomes" id="UP000799092"/>
    </source>
</evidence>
<dbReference type="AlphaFoldDB" id="A0A6A8DJQ2"/>
<reference evidence="1" key="1">
    <citation type="submission" date="2019-11" db="EMBL/GenBank/DDBJ databases">
        <authorList>
            <person name="Li J."/>
        </authorList>
    </citation>
    <scope>NUCLEOTIDE SEQUENCE</scope>
    <source>
        <strain evidence="1">B6B</strain>
    </source>
</reference>
<gene>
    <name evidence="1" type="ORF">GH741_11000</name>
</gene>
<name>A0A6A8DJQ2_9BACI</name>
<keyword evidence="2" id="KW-1185">Reference proteome</keyword>
<accession>A0A6A8DJQ2</accession>
<dbReference type="Pfam" id="PF10676">
    <property type="entry name" value="gerPA"/>
    <property type="match status" value="1"/>
</dbReference>
<comment type="caution">
    <text evidence="1">The sequence shown here is derived from an EMBL/GenBank/DDBJ whole genome shotgun (WGS) entry which is preliminary data.</text>
</comment>
<dbReference type="Proteomes" id="UP000799092">
    <property type="component" value="Unassembled WGS sequence"/>
</dbReference>
<dbReference type="EMBL" id="WJNG01000007">
    <property type="protein sequence ID" value="MRH43207.1"/>
    <property type="molecule type" value="Genomic_DNA"/>
</dbReference>
<proteinExistence type="predicted"/>
<dbReference type="RefSeq" id="WP_338079377.1">
    <property type="nucleotide sequence ID" value="NZ_WJNG01000007.1"/>
</dbReference>
<organism evidence="1 2">
    <name type="scientific">Aquibacillus halophilus</name>
    <dbReference type="NCBI Taxonomy" id="930132"/>
    <lineage>
        <taxon>Bacteria</taxon>
        <taxon>Bacillati</taxon>
        <taxon>Bacillota</taxon>
        <taxon>Bacilli</taxon>
        <taxon>Bacillales</taxon>
        <taxon>Bacillaceae</taxon>
        <taxon>Aquibacillus</taxon>
    </lineage>
</organism>
<dbReference type="InterPro" id="IPR019618">
    <property type="entry name" value="Spore_germination_GerPA"/>
</dbReference>
<evidence type="ECO:0000313" key="1">
    <source>
        <dbReference type="EMBL" id="MRH43207.1"/>
    </source>
</evidence>
<protein>
    <submittedName>
        <fullName evidence="1">Uncharacterized protein</fullName>
    </submittedName>
</protein>
<sequence length="109" mass="12396">MIPYLEINIGNFKVYNISGTSSLVVGKGNFNNSSSQSKTTNGVGNAYGDGSYMNMSPYKSAVNDPDIIDTINKKSNYYPYYYPVYLDPYGNPTYTPYHYPYLYNQLFEK</sequence>